<reference evidence="2" key="1">
    <citation type="journal article" date="2019" name="Int. J. Syst. Evol. Microbiol.">
        <title>The Global Catalogue of Microorganisms (GCM) 10K type strain sequencing project: providing services to taxonomists for standard genome sequencing and annotation.</title>
        <authorList>
            <consortium name="The Broad Institute Genomics Platform"/>
            <consortium name="The Broad Institute Genome Sequencing Center for Infectious Disease"/>
            <person name="Wu L."/>
            <person name="Ma J."/>
        </authorList>
    </citation>
    <scope>NUCLEOTIDE SEQUENCE [LARGE SCALE GENOMIC DNA]</scope>
    <source>
        <strain evidence="2">JCM 17225</strain>
    </source>
</reference>
<dbReference type="Gene3D" id="3.40.640.10">
    <property type="entry name" value="Type I PLP-dependent aspartate aminotransferase-like (Major domain)"/>
    <property type="match status" value="1"/>
</dbReference>
<dbReference type="SUPFAM" id="SSF53383">
    <property type="entry name" value="PLP-dependent transferases"/>
    <property type="match status" value="1"/>
</dbReference>
<sequence>MKSIGGEFELDPVALASSATLPLGLRADARQQWLRSGRGAIRYAAATSRPTGTWLLPSYLCESVKQPFDELGCPVQFYRINDDARIDVAHLQAQITRYQPVGLLFINYFGMPLLPDEQQAIDDARKYGCFIIEDATHGSVLEGDDAPAGRLGDAVVSSLRKYLPVPDGALLRIKNPSSLGSNASLAPDLAAEAFGRQRTLAKLLRWEFLHGAGGPPEAEGLFMTMFSQAEKLLDASGVPYPASPWSAPVLAAQDLTAARAQRRLNFAALAEAWQHSDLARWATPLYTTLPAGASPFAFPVLVSPPLRDDLRRALVREQLYCPVLWPLPEAIDTNEFASSYHLSARIMCLPLDQRYTSEDMQDVARRFGQTARQLGPL</sequence>
<comment type="caution">
    <text evidence="1">The sequence shown here is derived from an EMBL/GenBank/DDBJ whole genome shotgun (WGS) entry which is preliminary data.</text>
</comment>
<proteinExistence type="predicted"/>
<dbReference type="InterPro" id="IPR015424">
    <property type="entry name" value="PyrdxlP-dep_Trfase"/>
</dbReference>
<name>A0ABP7TPM3_9BACT</name>
<dbReference type="RefSeq" id="WP_345051571.1">
    <property type="nucleotide sequence ID" value="NZ_BAABDK010000010.1"/>
</dbReference>
<organism evidence="1 2">
    <name type="scientific">Hymenobacter glaciei</name>
    <dbReference type="NCBI Taxonomy" id="877209"/>
    <lineage>
        <taxon>Bacteria</taxon>
        <taxon>Pseudomonadati</taxon>
        <taxon>Bacteroidota</taxon>
        <taxon>Cytophagia</taxon>
        <taxon>Cytophagales</taxon>
        <taxon>Hymenobacteraceae</taxon>
        <taxon>Hymenobacter</taxon>
    </lineage>
</organism>
<evidence type="ECO:0008006" key="3">
    <source>
        <dbReference type="Google" id="ProtNLM"/>
    </source>
</evidence>
<dbReference type="InterPro" id="IPR015422">
    <property type="entry name" value="PyrdxlP-dep_Trfase_small"/>
</dbReference>
<evidence type="ECO:0000313" key="2">
    <source>
        <dbReference type="Proteomes" id="UP001501469"/>
    </source>
</evidence>
<dbReference type="Gene3D" id="3.90.1150.10">
    <property type="entry name" value="Aspartate Aminotransferase, domain 1"/>
    <property type="match status" value="1"/>
</dbReference>
<evidence type="ECO:0000313" key="1">
    <source>
        <dbReference type="EMBL" id="GAA4029394.1"/>
    </source>
</evidence>
<dbReference type="EMBL" id="BAABDK010000010">
    <property type="protein sequence ID" value="GAA4029394.1"/>
    <property type="molecule type" value="Genomic_DNA"/>
</dbReference>
<keyword evidence="2" id="KW-1185">Reference proteome</keyword>
<dbReference type="InterPro" id="IPR015421">
    <property type="entry name" value="PyrdxlP-dep_Trfase_major"/>
</dbReference>
<dbReference type="Proteomes" id="UP001501469">
    <property type="component" value="Unassembled WGS sequence"/>
</dbReference>
<protein>
    <recommendedName>
        <fullName evidence="3">DegT/DnrJ/EryC1/StrS aminotransferase</fullName>
    </recommendedName>
</protein>
<gene>
    <name evidence="1" type="ORF">GCM10022409_12000</name>
</gene>
<accession>A0ABP7TPM3</accession>